<protein>
    <recommendedName>
        <fullName evidence="3">Lipoprotein</fullName>
    </recommendedName>
</protein>
<feature type="chain" id="PRO_5043795417" description="Lipoprotein" evidence="1">
    <location>
        <begin position="22"/>
        <end position="108"/>
    </location>
</feature>
<reference evidence="2" key="1">
    <citation type="submission" date="2024-05" db="EMBL/GenBank/DDBJ databases">
        <authorList>
            <person name="Bunk B."/>
            <person name="Swiderski J."/>
            <person name="Sproer C."/>
            <person name="Thiel V."/>
        </authorList>
    </citation>
    <scope>NUCLEOTIDE SEQUENCE</scope>
    <source>
        <strain evidence="2">DSM 17735</strain>
    </source>
</reference>
<accession>A0AAU7LLB9</accession>
<evidence type="ECO:0000256" key="1">
    <source>
        <dbReference type="SAM" id="SignalP"/>
    </source>
</evidence>
<dbReference type="PROSITE" id="PS51257">
    <property type="entry name" value="PROKAR_LIPOPROTEIN"/>
    <property type="match status" value="1"/>
</dbReference>
<dbReference type="RefSeq" id="WP_011801284.1">
    <property type="nucleotide sequence ID" value="NZ_CBCSCU010000029.1"/>
</dbReference>
<evidence type="ECO:0000313" key="2">
    <source>
        <dbReference type="EMBL" id="XBP68410.1"/>
    </source>
</evidence>
<sequence>MKNRFKRLLLVAAITGLGACALTPLPGEPAAHRVTVGGDSYIVKQITEGTWTANSTGSPKALANTPAGTAALRLAVEKTSGCTVTDSDYSREGKQFDAQVNCPGRRND</sequence>
<organism evidence="2">
    <name type="scientific">Polaromonas hydrogenivorans</name>
    <dbReference type="NCBI Taxonomy" id="335476"/>
    <lineage>
        <taxon>Bacteria</taxon>
        <taxon>Pseudomonadati</taxon>
        <taxon>Pseudomonadota</taxon>
        <taxon>Betaproteobacteria</taxon>
        <taxon>Burkholderiales</taxon>
        <taxon>Comamonadaceae</taxon>
        <taxon>Polaromonas</taxon>
    </lineage>
</organism>
<dbReference type="EMBL" id="CP157675">
    <property type="protein sequence ID" value="XBP68410.1"/>
    <property type="molecule type" value="Genomic_DNA"/>
</dbReference>
<gene>
    <name evidence="2" type="ORF">ABLV49_10740</name>
</gene>
<evidence type="ECO:0008006" key="3">
    <source>
        <dbReference type="Google" id="ProtNLM"/>
    </source>
</evidence>
<dbReference type="AlphaFoldDB" id="A0AAU7LLB9"/>
<feature type="signal peptide" evidence="1">
    <location>
        <begin position="1"/>
        <end position="21"/>
    </location>
</feature>
<name>A0AAU7LLB9_9BURK</name>
<keyword evidence="1" id="KW-0732">Signal</keyword>
<proteinExistence type="predicted"/>